<feature type="region of interest" description="Disordered" evidence="6">
    <location>
        <begin position="279"/>
        <end position="348"/>
    </location>
</feature>
<keyword evidence="9" id="KW-1185">Reference proteome</keyword>
<sequence>MEVDNIRNGGNYFGDMMPFNNSAKHCFDGFDTEIAIANEFPDQPHLLTSNGDQDVFLDDFQNSGFITGSFETGFKPNTVSPQAIWSEEHLQQIFSQANSFGFPQQLVQQGEPLPKHPTDNILECPKPKHDTKGQGEEPPAPPKLKRGRKKGKKKELSEEESMIKRDKLLERNRQAASKCRLKKKGLTQKLEARAEELSLEQQSLLLEFQEVKEETLKLHRDLIEHANCKNPIIEEFLKVQAAIAANPPEQPQYTMMRTATQESEIILGGMSPDVRMPLTQPSRRSGSSTFAYHPHSLPSLDTGDLSLELPDGTLHEERNQNSGVLQEGSISMSRQGSGASAGSVGDSGISNMGTPVKLKFDPAQFDEGFSNNMPLHVAVI</sequence>
<evidence type="ECO:0000256" key="1">
    <source>
        <dbReference type="ARBA" id="ARBA00004123"/>
    </source>
</evidence>
<dbReference type="GO" id="GO:0003700">
    <property type="term" value="F:DNA-binding transcription factor activity"/>
    <property type="evidence" value="ECO:0007669"/>
    <property type="project" value="InterPro"/>
</dbReference>
<dbReference type="SMART" id="SM00338">
    <property type="entry name" value="BRLZ"/>
    <property type="match status" value="1"/>
</dbReference>
<feature type="compositionally biased region" description="Basic residues" evidence="6">
    <location>
        <begin position="143"/>
        <end position="153"/>
    </location>
</feature>
<evidence type="ECO:0000256" key="5">
    <source>
        <dbReference type="SAM" id="Coils"/>
    </source>
</evidence>
<gene>
    <name evidence="8" type="ORF">M430DRAFT_29695</name>
</gene>
<accession>A0A2T3AWY3</accession>
<comment type="subcellular location">
    <subcellularLocation>
        <location evidence="1">Nucleus</location>
    </subcellularLocation>
</comment>
<organism evidence="8 9">
    <name type="scientific">Amorphotheca resinae ATCC 22711</name>
    <dbReference type="NCBI Taxonomy" id="857342"/>
    <lineage>
        <taxon>Eukaryota</taxon>
        <taxon>Fungi</taxon>
        <taxon>Dikarya</taxon>
        <taxon>Ascomycota</taxon>
        <taxon>Pezizomycotina</taxon>
        <taxon>Leotiomycetes</taxon>
        <taxon>Helotiales</taxon>
        <taxon>Amorphothecaceae</taxon>
        <taxon>Amorphotheca</taxon>
    </lineage>
</organism>
<dbReference type="GO" id="GO:0005634">
    <property type="term" value="C:nucleus"/>
    <property type="evidence" value="ECO:0007669"/>
    <property type="project" value="UniProtKB-SubCell"/>
</dbReference>
<name>A0A2T3AWY3_AMORE</name>
<evidence type="ECO:0000256" key="4">
    <source>
        <dbReference type="ARBA" id="ARBA00023242"/>
    </source>
</evidence>
<dbReference type="InParanoid" id="A0A2T3AWY3"/>
<feature type="compositionally biased region" description="Basic and acidic residues" evidence="6">
    <location>
        <begin position="125"/>
        <end position="135"/>
    </location>
</feature>
<feature type="compositionally biased region" description="Polar residues" evidence="6">
    <location>
        <begin position="320"/>
        <end position="330"/>
    </location>
</feature>
<dbReference type="PROSITE" id="PS00036">
    <property type="entry name" value="BZIP_BASIC"/>
    <property type="match status" value="1"/>
</dbReference>
<dbReference type="RefSeq" id="XP_024719131.1">
    <property type="nucleotide sequence ID" value="XM_024865895.1"/>
</dbReference>
<dbReference type="Proteomes" id="UP000241818">
    <property type="component" value="Unassembled WGS sequence"/>
</dbReference>
<dbReference type="Gene3D" id="1.20.5.170">
    <property type="match status" value="1"/>
</dbReference>
<keyword evidence="2" id="KW-0805">Transcription regulation</keyword>
<feature type="compositionally biased region" description="Polar residues" evidence="6">
    <location>
        <begin position="279"/>
        <end position="290"/>
    </location>
</feature>
<dbReference type="SUPFAM" id="SSF57959">
    <property type="entry name" value="Leucine zipper domain"/>
    <property type="match status" value="1"/>
</dbReference>
<protein>
    <recommendedName>
        <fullName evidence="7">BZIP domain-containing protein</fullName>
    </recommendedName>
</protein>
<dbReference type="InterPro" id="IPR046347">
    <property type="entry name" value="bZIP_sf"/>
</dbReference>
<reference evidence="8 9" key="1">
    <citation type="journal article" date="2018" name="New Phytol.">
        <title>Comparative genomics and transcriptomics depict ericoid mycorrhizal fungi as versatile saprotrophs and plant mutualists.</title>
        <authorList>
            <person name="Martino E."/>
            <person name="Morin E."/>
            <person name="Grelet G.A."/>
            <person name="Kuo A."/>
            <person name="Kohler A."/>
            <person name="Daghino S."/>
            <person name="Barry K.W."/>
            <person name="Cichocki N."/>
            <person name="Clum A."/>
            <person name="Dockter R.B."/>
            <person name="Hainaut M."/>
            <person name="Kuo R.C."/>
            <person name="LaButti K."/>
            <person name="Lindahl B.D."/>
            <person name="Lindquist E.A."/>
            <person name="Lipzen A."/>
            <person name="Khouja H.R."/>
            <person name="Magnuson J."/>
            <person name="Murat C."/>
            <person name="Ohm R.A."/>
            <person name="Singer S.W."/>
            <person name="Spatafora J.W."/>
            <person name="Wang M."/>
            <person name="Veneault-Fourrey C."/>
            <person name="Henrissat B."/>
            <person name="Grigoriev I.V."/>
            <person name="Martin F.M."/>
            <person name="Perotto S."/>
        </authorList>
    </citation>
    <scope>NUCLEOTIDE SEQUENCE [LARGE SCALE GENOMIC DNA]</scope>
    <source>
        <strain evidence="8 9">ATCC 22711</strain>
    </source>
</reference>
<evidence type="ECO:0000256" key="3">
    <source>
        <dbReference type="ARBA" id="ARBA00023163"/>
    </source>
</evidence>
<dbReference type="OrthoDB" id="295274at2759"/>
<feature type="region of interest" description="Disordered" evidence="6">
    <location>
        <begin position="108"/>
        <end position="169"/>
    </location>
</feature>
<feature type="coiled-coil region" evidence="5">
    <location>
        <begin position="187"/>
        <end position="214"/>
    </location>
</feature>
<dbReference type="Pfam" id="PF00170">
    <property type="entry name" value="bZIP_1"/>
    <property type="match status" value="1"/>
</dbReference>
<dbReference type="EMBL" id="KZ679014">
    <property type="protein sequence ID" value="PSS13140.1"/>
    <property type="molecule type" value="Genomic_DNA"/>
</dbReference>
<keyword evidence="5" id="KW-0175">Coiled coil</keyword>
<evidence type="ECO:0000256" key="2">
    <source>
        <dbReference type="ARBA" id="ARBA00023015"/>
    </source>
</evidence>
<dbReference type="InterPro" id="IPR004827">
    <property type="entry name" value="bZIP"/>
</dbReference>
<evidence type="ECO:0000259" key="7">
    <source>
        <dbReference type="PROSITE" id="PS50217"/>
    </source>
</evidence>
<dbReference type="AlphaFoldDB" id="A0A2T3AWY3"/>
<keyword evidence="3" id="KW-0804">Transcription</keyword>
<feature type="compositionally biased region" description="Low complexity" evidence="6">
    <location>
        <begin position="331"/>
        <end position="348"/>
    </location>
</feature>
<evidence type="ECO:0000256" key="6">
    <source>
        <dbReference type="SAM" id="MobiDB-lite"/>
    </source>
</evidence>
<evidence type="ECO:0000313" key="8">
    <source>
        <dbReference type="EMBL" id="PSS13140.1"/>
    </source>
</evidence>
<dbReference type="PANTHER" id="PTHR19304">
    <property type="entry name" value="CYCLIC-AMP RESPONSE ELEMENT BINDING PROTEIN"/>
    <property type="match status" value="1"/>
</dbReference>
<evidence type="ECO:0000313" key="9">
    <source>
        <dbReference type="Proteomes" id="UP000241818"/>
    </source>
</evidence>
<dbReference type="STRING" id="857342.A0A2T3AWY3"/>
<dbReference type="PROSITE" id="PS50217">
    <property type="entry name" value="BZIP"/>
    <property type="match status" value="1"/>
</dbReference>
<dbReference type="CDD" id="cd14687">
    <property type="entry name" value="bZIP_ATF2"/>
    <property type="match status" value="1"/>
</dbReference>
<feature type="domain" description="BZIP" evidence="7">
    <location>
        <begin position="162"/>
        <end position="225"/>
    </location>
</feature>
<proteinExistence type="predicted"/>
<dbReference type="GeneID" id="36573976"/>
<dbReference type="InterPro" id="IPR051027">
    <property type="entry name" value="bZIP_transcription_factors"/>
</dbReference>
<keyword evidence="4" id="KW-0539">Nucleus</keyword>